<evidence type="ECO:0000313" key="1">
    <source>
        <dbReference type="EMBL" id="AXC34495.1"/>
    </source>
</evidence>
<reference evidence="1 2" key="1">
    <citation type="submission" date="2018-05" db="EMBL/GenBank/DDBJ databases">
        <title>The genome of Vibrio coralliilyticus phage YC.</title>
        <authorList>
            <person name="Benler S."/>
        </authorList>
    </citation>
    <scope>NUCLEOTIDE SEQUENCE [LARGE SCALE GENOMIC DNA]</scope>
</reference>
<name>A0A384ZS90_9CAUD</name>
<dbReference type="KEGG" id="vg:55608573"/>
<organism evidence="1 2">
    <name type="scientific">Vibrio phage YC</name>
    <dbReference type="NCBI Taxonomy" id="2267403"/>
    <lineage>
        <taxon>Viruses</taxon>
        <taxon>Duplodnaviria</taxon>
        <taxon>Heunggongvirae</taxon>
        <taxon>Uroviricota</taxon>
        <taxon>Caudoviricetes</taxon>
        <taxon>Pantevenvirales</taxon>
        <taxon>Ackermannviridae</taxon>
        <taxon>Campanilevirus</taxon>
        <taxon>Campanilevirus YC</taxon>
    </lineage>
</organism>
<dbReference type="RefSeq" id="YP_009838341.1">
    <property type="nucleotide sequence ID" value="NC_048709.1"/>
</dbReference>
<dbReference type="EMBL" id="MH375644">
    <property type="protein sequence ID" value="AXC34495.1"/>
    <property type="molecule type" value="Genomic_DNA"/>
</dbReference>
<evidence type="ECO:0000313" key="2">
    <source>
        <dbReference type="Proteomes" id="UP000260311"/>
    </source>
</evidence>
<proteinExistence type="predicted"/>
<dbReference type="Proteomes" id="UP000260311">
    <property type="component" value="Segment"/>
</dbReference>
<sequence>MKTNENLKDKLELVDICINFIYGTENDLDNTTCSLQLLEVLGEAGCHHEYYSKASNSIVQLKVNNTSPRSVMVKRKSLTLVGEDVVANKVYGDKLVDQRTAALEAIVEDIEANGVYQYPSDHHVSKFISSLYKPSRDHGPQNFSINGNLYTVEYFNNGHVTGYNVKKSDQLTNDFTI</sequence>
<protein>
    <submittedName>
        <fullName evidence="1">Uncharacterized protein</fullName>
    </submittedName>
</protein>
<dbReference type="GeneID" id="55608573"/>
<keyword evidence="2" id="KW-1185">Reference proteome</keyword>
<accession>A0A384ZS90</accession>